<dbReference type="GO" id="GO:0030414">
    <property type="term" value="F:peptidase inhibitor activity"/>
    <property type="evidence" value="ECO:0007669"/>
    <property type="project" value="UniProtKB-KW"/>
</dbReference>
<proteinExistence type="predicted"/>
<dbReference type="InterPro" id="IPR036084">
    <property type="entry name" value="Ser_inhib-like_sf"/>
</dbReference>
<evidence type="ECO:0000313" key="5">
    <source>
        <dbReference type="EnsemblMetazoa" id="AALB002952-PA"/>
    </source>
</evidence>
<protein>
    <recommendedName>
        <fullName evidence="4">TIL domain-containing protein</fullName>
    </recommendedName>
</protein>
<reference evidence="5 6" key="1">
    <citation type="journal article" date="2017" name="G3 (Bethesda)">
        <title>The Physical Genome Mapping of Anopheles albimanus Corrected Scaffold Misassemblies and Identified Interarm Rearrangements in Genus Anopheles.</title>
        <authorList>
            <person name="Artemov G.N."/>
            <person name="Peery A.N."/>
            <person name="Jiang X."/>
            <person name="Tu Z."/>
            <person name="Stegniy V.N."/>
            <person name="Sharakhova M.V."/>
            <person name="Sharakhov I.V."/>
        </authorList>
    </citation>
    <scope>NUCLEOTIDE SEQUENCE [LARGE SCALE GENOMIC DNA]</scope>
    <source>
        <strain evidence="5 6">ALBI9_A</strain>
    </source>
</reference>
<keyword evidence="6" id="KW-1185">Reference proteome</keyword>
<dbReference type="InterPro" id="IPR051368">
    <property type="entry name" value="SerProtInhib-TIL_Domain"/>
</dbReference>
<dbReference type="InterPro" id="IPR002919">
    <property type="entry name" value="TIL_dom"/>
</dbReference>
<feature type="signal peptide" evidence="3">
    <location>
        <begin position="1"/>
        <end position="21"/>
    </location>
</feature>
<keyword evidence="3" id="KW-0732">Signal</keyword>
<evidence type="ECO:0000256" key="1">
    <source>
        <dbReference type="ARBA" id="ARBA00022690"/>
    </source>
</evidence>
<name>A0A8W7JGG0_ANOAL</name>
<evidence type="ECO:0000256" key="2">
    <source>
        <dbReference type="ARBA" id="ARBA00023157"/>
    </source>
</evidence>
<dbReference type="Gene3D" id="2.10.25.10">
    <property type="entry name" value="Laminin"/>
    <property type="match status" value="1"/>
</dbReference>
<evidence type="ECO:0000313" key="6">
    <source>
        <dbReference type="Proteomes" id="UP000069272"/>
    </source>
</evidence>
<sequence length="116" mass="12867">MNSVSFLVVLTFFALLGYGFAEEIDAEIQDDAAYEDLPESEEQRCVPLKTCPENEEYLCCGPCYQLTCDDSVINCGGRCFAECYCAKGFVRQYPGGPCIPKLFCNSALLPILADYE</sequence>
<keyword evidence="1" id="KW-0646">Protease inhibitor</keyword>
<organism evidence="5 6">
    <name type="scientific">Anopheles albimanus</name>
    <name type="common">New world malaria mosquito</name>
    <dbReference type="NCBI Taxonomy" id="7167"/>
    <lineage>
        <taxon>Eukaryota</taxon>
        <taxon>Metazoa</taxon>
        <taxon>Ecdysozoa</taxon>
        <taxon>Arthropoda</taxon>
        <taxon>Hexapoda</taxon>
        <taxon>Insecta</taxon>
        <taxon>Pterygota</taxon>
        <taxon>Neoptera</taxon>
        <taxon>Endopterygota</taxon>
        <taxon>Diptera</taxon>
        <taxon>Nematocera</taxon>
        <taxon>Culicoidea</taxon>
        <taxon>Culicidae</taxon>
        <taxon>Anophelinae</taxon>
        <taxon>Anopheles</taxon>
    </lineage>
</organism>
<dbReference type="CDD" id="cd19941">
    <property type="entry name" value="TIL"/>
    <property type="match status" value="1"/>
</dbReference>
<evidence type="ECO:0000256" key="3">
    <source>
        <dbReference type="SAM" id="SignalP"/>
    </source>
</evidence>
<dbReference type="AlphaFoldDB" id="A0A8W7JGG0"/>
<dbReference type="Proteomes" id="UP000069272">
    <property type="component" value="Chromosome 2R"/>
</dbReference>
<reference evidence="5" key="2">
    <citation type="submission" date="2022-08" db="UniProtKB">
        <authorList>
            <consortium name="EnsemblMetazoa"/>
        </authorList>
    </citation>
    <scope>IDENTIFICATION</scope>
    <source>
        <strain evidence="5">STECLA/ALBI9_A</strain>
    </source>
</reference>
<dbReference type="EnsemblMetazoa" id="AALB002952-RA">
    <property type="protein sequence ID" value="AALB002952-PA"/>
    <property type="gene ID" value="AALB002952"/>
</dbReference>
<feature type="chain" id="PRO_5036501396" description="TIL domain-containing protein" evidence="3">
    <location>
        <begin position="22"/>
        <end position="116"/>
    </location>
</feature>
<dbReference type="PANTHER" id="PTHR23259:SF70">
    <property type="entry name" value="ACCESSORY GLAND PROTEIN ACP62F-RELATED"/>
    <property type="match status" value="1"/>
</dbReference>
<dbReference type="SUPFAM" id="SSF57567">
    <property type="entry name" value="Serine protease inhibitors"/>
    <property type="match status" value="1"/>
</dbReference>
<feature type="domain" description="TIL" evidence="4">
    <location>
        <begin position="51"/>
        <end position="104"/>
    </location>
</feature>
<accession>A0A8W7JGG0</accession>
<dbReference type="PANTHER" id="PTHR23259">
    <property type="entry name" value="RIDDLE"/>
    <property type="match status" value="1"/>
</dbReference>
<evidence type="ECO:0000259" key="4">
    <source>
        <dbReference type="Pfam" id="PF01826"/>
    </source>
</evidence>
<keyword evidence="2" id="KW-1015">Disulfide bond</keyword>
<dbReference type="Pfam" id="PF01826">
    <property type="entry name" value="TIL"/>
    <property type="match status" value="1"/>
</dbReference>